<protein>
    <submittedName>
        <fullName evidence="2">Permease</fullName>
    </submittedName>
</protein>
<keyword evidence="1" id="KW-1133">Transmembrane helix</keyword>
<accession>A0ABW5RPF9</accession>
<organism evidence="2 3">
    <name type="scientific">Bacillus seohaeanensis</name>
    <dbReference type="NCBI Taxonomy" id="284580"/>
    <lineage>
        <taxon>Bacteria</taxon>
        <taxon>Bacillati</taxon>
        <taxon>Bacillota</taxon>
        <taxon>Bacilli</taxon>
        <taxon>Bacillales</taxon>
        <taxon>Bacillaceae</taxon>
        <taxon>Bacillus</taxon>
    </lineage>
</organism>
<proteinExistence type="predicted"/>
<evidence type="ECO:0000313" key="3">
    <source>
        <dbReference type="Proteomes" id="UP001597506"/>
    </source>
</evidence>
<name>A0ABW5RPF9_9BACI</name>
<dbReference type="Proteomes" id="UP001597506">
    <property type="component" value="Unassembled WGS sequence"/>
</dbReference>
<gene>
    <name evidence="2" type="ORF">ACFSUL_06585</name>
</gene>
<keyword evidence="3" id="KW-1185">Reference proteome</keyword>
<sequence length="115" mass="13152">MGILFTLLGGFYVFVAMMAQDKPTSSVYITGSMAVMSFCLSYLSPQFKQKDERMKLIRQKGMFFSYFAILSYYIIFSTLLQFEIISITALELVNILIALTISTVFLSFVIVSKRY</sequence>
<keyword evidence="1" id="KW-0812">Transmembrane</keyword>
<reference evidence="3" key="1">
    <citation type="journal article" date="2019" name="Int. J. Syst. Evol. Microbiol.">
        <title>The Global Catalogue of Microorganisms (GCM) 10K type strain sequencing project: providing services to taxonomists for standard genome sequencing and annotation.</title>
        <authorList>
            <consortium name="The Broad Institute Genomics Platform"/>
            <consortium name="The Broad Institute Genome Sequencing Center for Infectious Disease"/>
            <person name="Wu L."/>
            <person name="Ma J."/>
        </authorList>
    </citation>
    <scope>NUCLEOTIDE SEQUENCE [LARGE SCALE GENOMIC DNA]</scope>
    <source>
        <strain evidence="3">KCTC 3913</strain>
    </source>
</reference>
<comment type="caution">
    <text evidence="2">The sequence shown here is derived from an EMBL/GenBank/DDBJ whole genome shotgun (WGS) entry which is preliminary data.</text>
</comment>
<feature type="transmembrane region" description="Helical" evidence="1">
    <location>
        <begin position="25"/>
        <end position="43"/>
    </location>
</feature>
<feature type="transmembrane region" description="Helical" evidence="1">
    <location>
        <begin position="92"/>
        <end position="111"/>
    </location>
</feature>
<evidence type="ECO:0000256" key="1">
    <source>
        <dbReference type="SAM" id="Phobius"/>
    </source>
</evidence>
<dbReference type="EMBL" id="JBHUMF010000015">
    <property type="protein sequence ID" value="MFD2680418.1"/>
    <property type="molecule type" value="Genomic_DNA"/>
</dbReference>
<dbReference type="RefSeq" id="WP_377934201.1">
    <property type="nucleotide sequence ID" value="NZ_JBHUMF010000015.1"/>
</dbReference>
<keyword evidence="1" id="KW-0472">Membrane</keyword>
<evidence type="ECO:0000313" key="2">
    <source>
        <dbReference type="EMBL" id="MFD2680418.1"/>
    </source>
</evidence>
<feature type="transmembrane region" description="Helical" evidence="1">
    <location>
        <begin position="63"/>
        <end position="80"/>
    </location>
</feature>